<dbReference type="Proteomes" id="UP000271339">
    <property type="component" value="Unassembled WGS sequence"/>
</dbReference>
<evidence type="ECO:0000313" key="2">
    <source>
        <dbReference type="Proteomes" id="UP000271339"/>
    </source>
</evidence>
<evidence type="ECO:0000313" key="1">
    <source>
        <dbReference type="EMBL" id="RMA58844.1"/>
    </source>
</evidence>
<reference evidence="1 2" key="1">
    <citation type="submission" date="2018-10" db="EMBL/GenBank/DDBJ databases">
        <title>Genomic Encyclopedia of Archaeal and Bacterial Type Strains, Phase II (KMG-II): from individual species to whole genera.</title>
        <authorList>
            <person name="Goeker M."/>
        </authorList>
    </citation>
    <scope>NUCLEOTIDE SEQUENCE [LARGE SCALE GENOMIC DNA]</scope>
    <source>
        <strain evidence="1 2">DSM 23424</strain>
    </source>
</reference>
<proteinExistence type="predicted"/>
<dbReference type="OrthoDB" id="797757at2"/>
<dbReference type="RefSeq" id="WP_121907780.1">
    <property type="nucleotide sequence ID" value="NZ_REFC01000013.1"/>
</dbReference>
<organism evidence="1 2">
    <name type="scientific">Ulvibacter antarcticus</name>
    <dbReference type="NCBI Taxonomy" id="442714"/>
    <lineage>
        <taxon>Bacteria</taxon>
        <taxon>Pseudomonadati</taxon>
        <taxon>Bacteroidota</taxon>
        <taxon>Flavobacteriia</taxon>
        <taxon>Flavobacteriales</taxon>
        <taxon>Flavobacteriaceae</taxon>
        <taxon>Ulvibacter</taxon>
    </lineage>
</organism>
<dbReference type="AlphaFoldDB" id="A0A3L9YEN0"/>
<protein>
    <submittedName>
        <fullName evidence="1">Uncharacterized protein</fullName>
    </submittedName>
</protein>
<dbReference type="EMBL" id="REFC01000013">
    <property type="protein sequence ID" value="RMA58844.1"/>
    <property type="molecule type" value="Genomic_DNA"/>
</dbReference>
<keyword evidence="2" id="KW-1185">Reference proteome</keyword>
<accession>A0A3L9YEN0</accession>
<comment type="caution">
    <text evidence="1">The sequence shown here is derived from an EMBL/GenBank/DDBJ whole genome shotgun (WGS) entry which is preliminary data.</text>
</comment>
<gene>
    <name evidence="1" type="ORF">BXY75_2223</name>
</gene>
<sequence>MGKLDDSTQNSISLSTAQSYVDEWRGEESTYNKYNECKGFLIPASDLQDLLDEMNSQTGNQFVRAYLGVNPTTQKEKLVLVATTPPSSPGSTVYKDMITGYNGTGLIYDFTEPVPPGSDPLSPLN</sequence>
<name>A0A3L9YEN0_9FLAO</name>